<organism evidence="3 4">
    <name type="scientific">Microctonus aethiopoides</name>
    <dbReference type="NCBI Taxonomy" id="144406"/>
    <lineage>
        <taxon>Eukaryota</taxon>
        <taxon>Metazoa</taxon>
        <taxon>Ecdysozoa</taxon>
        <taxon>Arthropoda</taxon>
        <taxon>Hexapoda</taxon>
        <taxon>Insecta</taxon>
        <taxon>Pterygota</taxon>
        <taxon>Neoptera</taxon>
        <taxon>Endopterygota</taxon>
        <taxon>Hymenoptera</taxon>
        <taxon>Apocrita</taxon>
        <taxon>Ichneumonoidea</taxon>
        <taxon>Braconidae</taxon>
        <taxon>Euphorinae</taxon>
        <taxon>Microctonus</taxon>
    </lineage>
</organism>
<feature type="transmembrane region" description="Helical" evidence="1">
    <location>
        <begin position="208"/>
        <end position="229"/>
    </location>
</feature>
<evidence type="ECO:0000313" key="4">
    <source>
        <dbReference type="Proteomes" id="UP001168990"/>
    </source>
</evidence>
<feature type="transmembrane region" description="Helical" evidence="1">
    <location>
        <begin position="494"/>
        <end position="515"/>
    </location>
</feature>
<dbReference type="SUPFAM" id="SSF81665">
    <property type="entry name" value="Calcium ATPase, transmembrane domain M"/>
    <property type="match status" value="1"/>
</dbReference>
<dbReference type="Pfam" id="PF07786">
    <property type="entry name" value="HGSNAT_cat"/>
    <property type="match status" value="1"/>
</dbReference>
<proteinExistence type="predicted"/>
<gene>
    <name evidence="3" type="ORF">PV328_010127</name>
</gene>
<feature type="transmembrane region" description="Helical" evidence="1">
    <location>
        <begin position="399"/>
        <end position="421"/>
    </location>
</feature>
<evidence type="ECO:0000256" key="1">
    <source>
        <dbReference type="SAM" id="Phobius"/>
    </source>
</evidence>
<dbReference type="Proteomes" id="UP001168990">
    <property type="component" value="Unassembled WGS sequence"/>
</dbReference>
<dbReference type="PANTHER" id="PTHR31061">
    <property type="entry name" value="LD22376P"/>
    <property type="match status" value="1"/>
</dbReference>
<feature type="transmembrane region" description="Helical" evidence="1">
    <location>
        <begin position="250"/>
        <end position="265"/>
    </location>
</feature>
<feature type="transmembrane region" description="Helical" evidence="1">
    <location>
        <begin position="277"/>
        <end position="295"/>
    </location>
</feature>
<feature type="transmembrane region" description="Helical" evidence="1">
    <location>
        <begin position="459"/>
        <end position="482"/>
    </location>
</feature>
<dbReference type="AlphaFoldDB" id="A0AA39C787"/>
<sequence>MEVNKCNNLELAYNQACVVFGTNKTSLNSWLYALISDCVLCPYKKIAKITNKQNTSVIFDSTQSWTWKLFNISDAEETKPSTEIRNIICDLTPNLGPNGVYQVKINDNKCDFDIITPSTNAYTPLVIILAAVISIFALISIGKVLIKYWRKKNPMVIKTEDGTEARPVKKRIQSIDTFRGISILMMIFVNNGAGGYKFLEHATWNGLYIGDLVFPCFIWIMGFCIPIAITSQLSRGVSRLIICKNIIKRSCLLFFLGICLNTLGTDSQLENIRIFGVLQRFGVAYLVVGLIYAFLSKKKTKIYEHGLLAQINDCTSLLPQWILIMSILILHCIITFCLTVPGCPKGYIGPGGLHENGKYFNCTGGFAGYIDRMVLGVNHIYQRPIIDTIYKSGPFDPEGILGCLTTIFQTFLGVQAGKILRVYKTWKGRVIRWIMFAIIYFCIGCILHFTNYIPVNKNLWSLSFVFISTAIAFTLLTLCYLLVDVVEMWSGGPFRIPGMNALVMYIGHQICYQIFPFHWKFSAMNSHMWQTIAALWDVGLWTIIAYALHRKRIYISL</sequence>
<dbReference type="InterPro" id="IPR012429">
    <property type="entry name" value="HGSNAT_cat"/>
</dbReference>
<feature type="transmembrane region" description="Helical" evidence="1">
    <location>
        <begin position="178"/>
        <end position="196"/>
    </location>
</feature>
<dbReference type="PANTHER" id="PTHR31061:SF24">
    <property type="entry name" value="LD22376P"/>
    <property type="match status" value="1"/>
</dbReference>
<feature type="domain" description="Heparan-alpha-glucosaminide N-acetyltransferase catalytic" evidence="2">
    <location>
        <begin position="171"/>
        <end position="294"/>
    </location>
</feature>
<dbReference type="EMBL" id="JAQQBS010001424">
    <property type="protein sequence ID" value="KAK0159217.1"/>
    <property type="molecule type" value="Genomic_DNA"/>
</dbReference>
<feature type="transmembrane region" description="Helical" evidence="1">
    <location>
        <begin position="316"/>
        <end position="341"/>
    </location>
</feature>
<name>A0AA39C787_9HYME</name>
<accession>A0AA39C787</accession>
<keyword evidence="1" id="KW-1133">Transmembrane helix</keyword>
<feature type="transmembrane region" description="Helical" evidence="1">
    <location>
        <begin position="125"/>
        <end position="146"/>
    </location>
</feature>
<dbReference type="InterPro" id="IPR023298">
    <property type="entry name" value="ATPase_P-typ_TM_dom_sf"/>
</dbReference>
<evidence type="ECO:0000259" key="2">
    <source>
        <dbReference type="Pfam" id="PF07786"/>
    </source>
</evidence>
<reference evidence="3" key="2">
    <citation type="submission" date="2023-03" db="EMBL/GenBank/DDBJ databases">
        <authorList>
            <person name="Inwood S.N."/>
            <person name="Skelly J.G."/>
            <person name="Guhlin J."/>
            <person name="Harrop T.W.R."/>
            <person name="Goldson S.G."/>
            <person name="Dearden P.K."/>
        </authorList>
    </citation>
    <scope>NUCLEOTIDE SEQUENCE</scope>
    <source>
        <strain evidence="3">Irish</strain>
        <tissue evidence="3">Whole body</tissue>
    </source>
</reference>
<feature type="transmembrane region" description="Helical" evidence="1">
    <location>
        <begin position="527"/>
        <end position="548"/>
    </location>
</feature>
<feature type="transmembrane region" description="Helical" evidence="1">
    <location>
        <begin position="433"/>
        <end position="453"/>
    </location>
</feature>
<protein>
    <recommendedName>
        <fullName evidence="2">Heparan-alpha-glucosaminide N-acetyltransferase catalytic domain-containing protein</fullName>
    </recommendedName>
</protein>
<evidence type="ECO:0000313" key="3">
    <source>
        <dbReference type="EMBL" id="KAK0159217.1"/>
    </source>
</evidence>
<comment type="caution">
    <text evidence="3">The sequence shown here is derived from an EMBL/GenBank/DDBJ whole genome shotgun (WGS) entry which is preliminary data.</text>
</comment>
<reference evidence="3" key="1">
    <citation type="journal article" date="2023" name="bioRxiv">
        <title>Scaffold-level genome assemblies of two parasitoid biocontrol wasps reveal the parthenogenesis mechanism and an associated novel virus.</title>
        <authorList>
            <person name="Inwood S."/>
            <person name="Skelly J."/>
            <person name="Guhlin J."/>
            <person name="Harrop T."/>
            <person name="Goldson S."/>
            <person name="Dearden P."/>
        </authorList>
    </citation>
    <scope>NUCLEOTIDE SEQUENCE</scope>
    <source>
        <strain evidence="3">Irish</strain>
        <tissue evidence="3">Whole body</tissue>
    </source>
</reference>
<keyword evidence="4" id="KW-1185">Reference proteome</keyword>
<keyword evidence="1" id="KW-0472">Membrane</keyword>
<keyword evidence="1" id="KW-0812">Transmembrane</keyword>